<gene>
    <name evidence="2" type="ORF">OJF2_67440</name>
</gene>
<accession>A0A5B9WC10</accession>
<feature type="region of interest" description="Disordered" evidence="1">
    <location>
        <begin position="781"/>
        <end position="805"/>
    </location>
</feature>
<sequence>MLGLAVGAPVRGRAQEPEIERPGPPALDDLEKDSDRDGVPDGWYSARDAVWESRGGVVGPHFVRFESKRRGRPSGISRAFGVDGSKTEAIVIGVWLRLGHVQQGERTGQEPALMIDLLGDQLRQLSRGTMGPWTHSVGSQWTRVAKRIPVPPGTRDAIMSIGLMGARGTLDFDGLTIDLVPRADEAATSTNLVLNGDFELGDPAPAYWIANNDPARIFPGHRSGSALELGRSDSGLPRILTGLAMPVEGFGALTVSAYVQAKGLRGGGGAGAEMFFLDDAGRPIPGTDSPLMTWAGSFDWRRDTAEVRVPPGARRAVIQFEKMDALGRVAIDDVVVSASPTPDAGAWTPFHVSDDTDDWLKVPPSTKIVAGSPLDVSFLVPAPAGRNGFVTAKDGRLAFEKGGRARFHGVSLLAPGAFLEPARADELADRLSRSGINLVRLGDLDSAIGPDRSLFDDTRDDTKAFDPGAMARLDHLIAAMKSRGIHVALELQSRRIYRDDDGVPTAGLLPPGGGPAALFDPTLTKLAMRTARDLLGRKNQETGLAPKDDPAIAWITLLGEVSLFDLQEHPEVALPGEYGAALRALGAKSTSGSGRRFWQSLEAAHYKAMVEALRAEKVRVPIAGCSHWRRDAEFAAGLAAPPLDLVDDRLYWSPSTFVAPEIRSQLWSLDGALDAGARKKRHAGVPYAVGQWCPLSQGVWAFPHEAADQLLAAQTAAHEDWDALVRRGVFIFPIEWGAGPAGTSGGEDIYQLAEVANASPHVYALWPHMASLLLREPGPAAQGEREAAARRKPRPGSVPGWDPARGRLAIDTPFTQGIAGWYGGELTSLAAVDIVEDNPFAVVVATSVGAEPIASAKRLLVTAIARVEPTGFAWTDRFRREAADPGRPPLLQEPVSARVSWRRKGTIRAYALDNDGGRIGEAKVEPLADGAGATLVIDGKTPAFHWELAAD</sequence>
<proteinExistence type="predicted"/>
<keyword evidence="3" id="KW-1185">Reference proteome</keyword>
<evidence type="ECO:0000313" key="2">
    <source>
        <dbReference type="EMBL" id="QEH38146.1"/>
    </source>
</evidence>
<organism evidence="2 3">
    <name type="scientific">Aquisphaera giovannonii</name>
    <dbReference type="NCBI Taxonomy" id="406548"/>
    <lineage>
        <taxon>Bacteria</taxon>
        <taxon>Pseudomonadati</taxon>
        <taxon>Planctomycetota</taxon>
        <taxon>Planctomycetia</taxon>
        <taxon>Isosphaerales</taxon>
        <taxon>Isosphaeraceae</taxon>
        <taxon>Aquisphaera</taxon>
    </lineage>
</organism>
<dbReference type="Gene3D" id="2.60.120.260">
    <property type="entry name" value="Galactose-binding domain-like"/>
    <property type="match status" value="1"/>
</dbReference>
<dbReference type="InterPro" id="IPR017853">
    <property type="entry name" value="GH"/>
</dbReference>
<dbReference type="SUPFAM" id="SSF51445">
    <property type="entry name" value="(Trans)glycosidases"/>
    <property type="match status" value="1"/>
</dbReference>
<dbReference type="Gene3D" id="3.20.20.80">
    <property type="entry name" value="Glycosidases"/>
    <property type="match status" value="1"/>
</dbReference>
<dbReference type="KEGG" id="agv:OJF2_67440"/>
<dbReference type="Proteomes" id="UP000324233">
    <property type="component" value="Chromosome"/>
</dbReference>
<name>A0A5B9WC10_9BACT</name>
<dbReference type="AlphaFoldDB" id="A0A5B9WC10"/>
<protein>
    <recommendedName>
        <fullName evidence="4">Glycoside hydrolase family 5 domain-containing protein</fullName>
    </recommendedName>
</protein>
<evidence type="ECO:0008006" key="4">
    <source>
        <dbReference type="Google" id="ProtNLM"/>
    </source>
</evidence>
<dbReference type="EMBL" id="CP042997">
    <property type="protein sequence ID" value="QEH38146.1"/>
    <property type="molecule type" value="Genomic_DNA"/>
</dbReference>
<evidence type="ECO:0000256" key="1">
    <source>
        <dbReference type="SAM" id="MobiDB-lite"/>
    </source>
</evidence>
<reference evidence="2 3" key="1">
    <citation type="submission" date="2019-08" db="EMBL/GenBank/DDBJ databases">
        <title>Deep-cultivation of Planctomycetes and their phenomic and genomic characterization uncovers novel biology.</title>
        <authorList>
            <person name="Wiegand S."/>
            <person name="Jogler M."/>
            <person name="Boedeker C."/>
            <person name="Pinto D."/>
            <person name="Vollmers J."/>
            <person name="Rivas-Marin E."/>
            <person name="Kohn T."/>
            <person name="Peeters S.H."/>
            <person name="Heuer A."/>
            <person name="Rast P."/>
            <person name="Oberbeckmann S."/>
            <person name="Bunk B."/>
            <person name="Jeske O."/>
            <person name="Meyerdierks A."/>
            <person name="Storesund J.E."/>
            <person name="Kallscheuer N."/>
            <person name="Luecker S."/>
            <person name="Lage O.M."/>
            <person name="Pohl T."/>
            <person name="Merkel B.J."/>
            <person name="Hornburger P."/>
            <person name="Mueller R.-W."/>
            <person name="Bruemmer F."/>
            <person name="Labrenz M."/>
            <person name="Spormann A.M."/>
            <person name="Op den Camp H."/>
            <person name="Overmann J."/>
            <person name="Amann R."/>
            <person name="Jetten M.S.M."/>
            <person name="Mascher T."/>
            <person name="Medema M.H."/>
            <person name="Devos D.P."/>
            <person name="Kaster A.-K."/>
            <person name="Ovreas L."/>
            <person name="Rohde M."/>
            <person name="Galperin M.Y."/>
            <person name="Jogler C."/>
        </authorList>
    </citation>
    <scope>NUCLEOTIDE SEQUENCE [LARGE SCALE GENOMIC DNA]</scope>
    <source>
        <strain evidence="2 3">OJF2</strain>
    </source>
</reference>
<evidence type="ECO:0000313" key="3">
    <source>
        <dbReference type="Proteomes" id="UP000324233"/>
    </source>
</evidence>
<feature type="region of interest" description="Disordered" evidence="1">
    <location>
        <begin position="1"/>
        <end position="39"/>
    </location>
</feature>